<dbReference type="Proteomes" id="UP001176961">
    <property type="component" value="Unassembled WGS sequence"/>
</dbReference>
<accession>A0AA36GR50</accession>
<keyword evidence="3" id="KW-1003">Cell membrane</keyword>
<dbReference type="GO" id="GO:0006897">
    <property type="term" value="P:endocytosis"/>
    <property type="evidence" value="ECO:0007669"/>
    <property type="project" value="TreeGrafter"/>
</dbReference>
<comment type="subcellular location">
    <subcellularLocation>
        <location evidence="1">Cell membrane</location>
        <topology evidence="1">Multi-pass membrane protein</topology>
    </subcellularLocation>
</comment>
<comment type="caution">
    <text evidence="10">The sequence shown here is derived from an EMBL/GenBank/DDBJ whole genome shotgun (WGS) entry which is preliminary data.</text>
</comment>
<feature type="transmembrane region" description="Helical" evidence="8">
    <location>
        <begin position="307"/>
        <end position="327"/>
    </location>
</feature>
<dbReference type="EMBL" id="CATQJL010000223">
    <property type="protein sequence ID" value="CAJ0596709.1"/>
    <property type="molecule type" value="Genomic_DNA"/>
</dbReference>
<keyword evidence="5 8" id="KW-1133">Transmembrane helix</keyword>
<name>A0AA36GR50_CYLNA</name>
<dbReference type="GO" id="GO:0005886">
    <property type="term" value="C:plasma membrane"/>
    <property type="evidence" value="ECO:0007669"/>
    <property type="project" value="UniProtKB-SubCell"/>
</dbReference>
<dbReference type="PANTHER" id="PTHR10796:SF90">
    <property type="entry name" value="SSD DOMAIN-CONTAINING PROTEIN"/>
    <property type="match status" value="1"/>
</dbReference>
<feature type="transmembrane region" description="Helical" evidence="8">
    <location>
        <begin position="333"/>
        <end position="353"/>
    </location>
</feature>
<protein>
    <recommendedName>
        <fullName evidence="9">SSD domain-containing protein</fullName>
    </recommendedName>
</protein>
<keyword evidence="7" id="KW-0325">Glycoprotein</keyword>
<reference evidence="10" key="1">
    <citation type="submission" date="2023-07" db="EMBL/GenBank/DDBJ databases">
        <authorList>
            <consortium name="CYATHOMIX"/>
        </authorList>
    </citation>
    <scope>NUCLEOTIDE SEQUENCE</scope>
    <source>
        <strain evidence="10">N/A</strain>
    </source>
</reference>
<dbReference type="FunFam" id="1.20.1640.10:FF:000013">
    <property type="entry name" value="PaTched Related family"/>
    <property type="match status" value="1"/>
</dbReference>
<feature type="transmembrane region" description="Helical" evidence="8">
    <location>
        <begin position="661"/>
        <end position="682"/>
    </location>
</feature>
<evidence type="ECO:0000256" key="4">
    <source>
        <dbReference type="ARBA" id="ARBA00022692"/>
    </source>
</evidence>
<evidence type="ECO:0000259" key="9">
    <source>
        <dbReference type="PROSITE" id="PS50156"/>
    </source>
</evidence>
<dbReference type="PANTHER" id="PTHR10796">
    <property type="entry name" value="PATCHED-RELATED"/>
    <property type="match status" value="1"/>
</dbReference>
<evidence type="ECO:0000256" key="1">
    <source>
        <dbReference type="ARBA" id="ARBA00004651"/>
    </source>
</evidence>
<evidence type="ECO:0000256" key="8">
    <source>
        <dbReference type="SAM" id="Phobius"/>
    </source>
</evidence>
<dbReference type="GO" id="GO:0018996">
    <property type="term" value="P:molting cycle, collagen and cuticulin-based cuticle"/>
    <property type="evidence" value="ECO:0007669"/>
    <property type="project" value="TreeGrafter"/>
</dbReference>
<feature type="domain" description="SSD" evidence="9">
    <location>
        <begin position="230"/>
        <end position="361"/>
    </location>
</feature>
<evidence type="ECO:0000313" key="10">
    <source>
        <dbReference type="EMBL" id="CAJ0596709.1"/>
    </source>
</evidence>
<evidence type="ECO:0000256" key="6">
    <source>
        <dbReference type="ARBA" id="ARBA00023136"/>
    </source>
</evidence>
<dbReference type="InterPro" id="IPR000731">
    <property type="entry name" value="SSD"/>
</dbReference>
<dbReference type="Pfam" id="PF02460">
    <property type="entry name" value="Patched"/>
    <property type="match status" value="1"/>
</dbReference>
<keyword evidence="6 8" id="KW-0472">Membrane</keyword>
<feature type="transmembrane region" description="Helical" evidence="8">
    <location>
        <begin position="263"/>
        <end position="286"/>
    </location>
</feature>
<dbReference type="Gene3D" id="1.20.1640.10">
    <property type="entry name" value="Multidrug efflux transporter AcrB transmembrane domain"/>
    <property type="match status" value="2"/>
</dbReference>
<dbReference type="GO" id="GO:0030659">
    <property type="term" value="C:cytoplasmic vesicle membrane"/>
    <property type="evidence" value="ECO:0007669"/>
    <property type="project" value="TreeGrafter"/>
</dbReference>
<dbReference type="PROSITE" id="PS50156">
    <property type="entry name" value="SSD"/>
    <property type="match status" value="1"/>
</dbReference>
<feature type="transmembrane region" description="Helical" evidence="8">
    <location>
        <begin position="714"/>
        <end position="734"/>
    </location>
</feature>
<feature type="transmembrane region" description="Helical" evidence="8">
    <location>
        <begin position="232"/>
        <end position="257"/>
    </location>
</feature>
<evidence type="ECO:0000256" key="7">
    <source>
        <dbReference type="ARBA" id="ARBA00023180"/>
    </source>
</evidence>
<proteinExistence type="inferred from homology"/>
<feature type="transmembrane region" description="Helical" evidence="8">
    <location>
        <begin position="201"/>
        <end position="225"/>
    </location>
</feature>
<feature type="transmembrane region" description="Helical" evidence="8">
    <location>
        <begin position="633"/>
        <end position="654"/>
    </location>
</feature>
<comment type="similarity">
    <text evidence="2">Belongs to the patched family.</text>
</comment>
<evidence type="ECO:0000256" key="3">
    <source>
        <dbReference type="ARBA" id="ARBA00022475"/>
    </source>
</evidence>
<dbReference type="InterPro" id="IPR003392">
    <property type="entry name" value="PTHD_SSD"/>
</dbReference>
<gene>
    <name evidence="10" type="ORF">CYNAS_LOCUS8692</name>
</gene>
<dbReference type="AlphaFoldDB" id="A0AA36GR50"/>
<keyword evidence="11" id="KW-1185">Reference proteome</keyword>
<keyword evidence="4 8" id="KW-0812">Transmembrane</keyword>
<evidence type="ECO:0000313" key="11">
    <source>
        <dbReference type="Proteomes" id="UP001176961"/>
    </source>
</evidence>
<evidence type="ECO:0000256" key="2">
    <source>
        <dbReference type="ARBA" id="ARBA00005585"/>
    </source>
</evidence>
<feature type="transmembrane region" description="Helical" evidence="8">
    <location>
        <begin position="741"/>
        <end position="769"/>
    </location>
</feature>
<dbReference type="SUPFAM" id="SSF82866">
    <property type="entry name" value="Multidrug efflux transporter AcrB transmembrane domain"/>
    <property type="match status" value="2"/>
</dbReference>
<organism evidence="10 11">
    <name type="scientific">Cylicocyclus nassatus</name>
    <name type="common">Nematode worm</name>
    <dbReference type="NCBI Taxonomy" id="53992"/>
    <lineage>
        <taxon>Eukaryota</taxon>
        <taxon>Metazoa</taxon>
        <taxon>Ecdysozoa</taxon>
        <taxon>Nematoda</taxon>
        <taxon>Chromadorea</taxon>
        <taxon>Rhabditida</taxon>
        <taxon>Rhabditina</taxon>
        <taxon>Rhabditomorpha</taxon>
        <taxon>Strongyloidea</taxon>
        <taxon>Strongylidae</taxon>
        <taxon>Cylicocyclus</taxon>
    </lineage>
</organism>
<evidence type="ECO:0000256" key="5">
    <source>
        <dbReference type="ARBA" id="ARBA00022989"/>
    </source>
</evidence>
<feature type="transmembrane region" description="Helical" evidence="8">
    <location>
        <begin position="607"/>
        <end position="627"/>
    </location>
</feature>
<sequence length="784" mass="88767">MHRKQYLDEAEQIVNIIYNLTVEKNDRKIVFGKICEPYCESNTQLFKTFKQYFDDNYESALRNHYYSELYNLSYPIGKLWIYRLPLEMTLHGVKLVTASVDNDNNTKGRRKGFFGDYILINPNATIENQITNMEHVSIIYLQIHGLKNTSSRARDLSTWELGLYEWSKNYNQGDSLVKVLLLGNEVLDVEILAAHTKLAPYFGAGSSSMFTFVAFCVFTTAYYYGALDFGKILIGIGAAICPLLAITSTFGFVALVGTRINSFLFVMPFLIFGVGIDAAFLMVSSWQKLTKRRYTSSQRLALTYEKAAPSVAVTSVTNVVSFAVGAITPTPDIRIFCFGTSVAMGLTFVYQLILLGPMLSLADPCEQQRYTRELTNQRNCEKIKTMSQALLHAYSSTMKNRCIDVTIVTITFFYWALCISGVVELRSKLDATKILPKDSLLHEANTLMSDIVWTEVFIGTFFVNSPFDITNEETTTQFWNMLQELEELPRCRGYKSSYVWFRDFVEYSNGTKEIYPYGARIKPKDLKYFLSNNRYHFEKSVRLSKNSNSTVNKFFFTVAYTNISDWSIRIDLMIKWREIVDRYPQLNVTVYEHGGMFVDQMLSLKKVTLQTALLTFLSMTVVCAIFMRNLCAVALASLSIASISTGVIGIMSKLSFELDPIVMACILMTIGMSVDYVAHVAYHYQLPLNKREGGESIRARTKDGGRLEYTMNTVAWPMIQAGLSTISCVLPLLFVATYSSVVFVTAILLVVSLGLLHGLIILPAILLLLPDYLINNVCCKKEHS</sequence>
<dbReference type="InterPro" id="IPR051697">
    <property type="entry name" value="Patched_domain-protein"/>
</dbReference>